<dbReference type="EMBL" id="JADQDQ010000013">
    <property type="protein sequence ID" value="MBF9239483.1"/>
    <property type="molecule type" value="Genomic_DNA"/>
</dbReference>
<gene>
    <name evidence="1" type="ORF">I2I05_18970</name>
</gene>
<name>A0ABS0INN0_9BACT</name>
<evidence type="ECO:0000313" key="2">
    <source>
        <dbReference type="Proteomes" id="UP000597617"/>
    </source>
</evidence>
<proteinExistence type="predicted"/>
<protein>
    <submittedName>
        <fullName evidence="1">Uncharacterized protein</fullName>
    </submittedName>
</protein>
<keyword evidence="2" id="KW-1185">Reference proteome</keyword>
<dbReference type="RefSeq" id="WP_196283835.1">
    <property type="nucleotide sequence ID" value="NZ_JADQDQ010000013.1"/>
</dbReference>
<accession>A0ABS0INN0</accession>
<sequence length="73" mass="8445">MKIPAFHSQWRGLALEDAWHDNDECFIVKSIPRAHRIPGKETVTRKHCRYCVLLNEPATSKPLPRLLSAESDY</sequence>
<comment type="caution">
    <text evidence="1">The sequence shown here is derived from an EMBL/GenBank/DDBJ whole genome shotgun (WGS) entry which is preliminary data.</text>
</comment>
<dbReference type="Proteomes" id="UP000597617">
    <property type="component" value="Unassembled WGS sequence"/>
</dbReference>
<organism evidence="1 2">
    <name type="scientific">Hymenobacter jeongseonensis</name>
    <dbReference type="NCBI Taxonomy" id="2791027"/>
    <lineage>
        <taxon>Bacteria</taxon>
        <taxon>Pseudomonadati</taxon>
        <taxon>Bacteroidota</taxon>
        <taxon>Cytophagia</taxon>
        <taxon>Cytophagales</taxon>
        <taxon>Hymenobacteraceae</taxon>
        <taxon>Hymenobacter</taxon>
    </lineage>
</organism>
<reference evidence="1 2" key="1">
    <citation type="submission" date="2020-11" db="EMBL/GenBank/DDBJ databases">
        <authorList>
            <person name="Kim M.K."/>
        </authorList>
    </citation>
    <scope>NUCLEOTIDE SEQUENCE [LARGE SCALE GENOMIC DNA]</scope>
    <source>
        <strain evidence="1 2">BT683</strain>
    </source>
</reference>
<evidence type="ECO:0000313" key="1">
    <source>
        <dbReference type="EMBL" id="MBF9239483.1"/>
    </source>
</evidence>